<dbReference type="EMBL" id="JAVDTX010000005">
    <property type="protein sequence ID" value="MDR6845586.1"/>
    <property type="molecule type" value="Genomic_DNA"/>
</dbReference>
<name>A0ABU1S3I4_9FLAO</name>
<sequence>MENHSLAIKYSFNDILRDEPLGDNPNDFINKIEFEAYITDIYGKSSEVIAKGKISQILFGLAIDHGYPLFDVIDASESILDMCSVLFELEEGKDFWEKIEANFIDTIPVNYTICYLECLEIVPNYRGKGIGRMIIKSMTERFYDSCGLWVVKGFPIQHSGVIKKTAFEDLEQWDKQMDYNSFEKDFEKSQYKLFQYFQKLGFQNPVDIEYFIAQPFQIIDKKI</sequence>
<accession>A0ABU1S3I4</accession>
<dbReference type="InterPro" id="IPR016181">
    <property type="entry name" value="Acyl_CoA_acyltransferase"/>
</dbReference>
<gene>
    <name evidence="1" type="ORF">J2W95_002296</name>
</gene>
<protein>
    <submittedName>
        <fullName evidence="1">GNAT superfamily N-acetyltransferase</fullName>
    </submittedName>
</protein>
<dbReference type="Gene3D" id="3.40.630.30">
    <property type="match status" value="1"/>
</dbReference>
<reference evidence="1 2" key="1">
    <citation type="submission" date="2023-07" db="EMBL/GenBank/DDBJ databases">
        <title>Sorghum-associated microbial communities from plants grown in Nebraska, USA.</title>
        <authorList>
            <person name="Schachtman D."/>
        </authorList>
    </citation>
    <scope>NUCLEOTIDE SEQUENCE [LARGE SCALE GENOMIC DNA]</scope>
    <source>
        <strain evidence="1 2">BE124</strain>
    </source>
</reference>
<comment type="caution">
    <text evidence="1">The sequence shown here is derived from an EMBL/GenBank/DDBJ whole genome shotgun (WGS) entry which is preliminary data.</text>
</comment>
<dbReference type="RefSeq" id="WP_310007019.1">
    <property type="nucleotide sequence ID" value="NZ_JAVDTX010000005.1"/>
</dbReference>
<dbReference type="Proteomes" id="UP001261871">
    <property type="component" value="Unassembled WGS sequence"/>
</dbReference>
<dbReference type="SUPFAM" id="SSF55729">
    <property type="entry name" value="Acyl-CoA N-acyltransferases (Nat)"/>
    <property type="match status" value="1"/>
</dbReference>
<evidence type="ECO:0000313" key="1">
    <source>
        <dbReference type="EMBL" id="MDR6845586.1"/>
    </source>
</evidence>
<organism evidence="1 2">
    <name type="scientific">Flavobacterium granuli</name>
    <dbReference type="NCBI Taxonomy" id="280093"/>
    <lineage>
        <taxon>Bacteria</taxon>
        <taxon>Pseudomonadati</taxon>
        <taxon>Bacteroidota</taxon>
        <taxon>Flavobacteriia</taxon>
        <taxon>Flavobacteriales</taxon>
        <taxon>Flavobacteriaceae</taxon>
        <taxon>Flavobacterium</taxon>
    </lineage>
</organism>
<dbReference type="CDD" id="cd04301">
    <property type="entry name" value="NAT_SF"/>
    <property type="match status" value="1"/>
</dbReference>
<evidence type="ECO:0000313" key="2">
    <source>
        <dbReference type="Proteomes" id="UP001261871"/>
    </source>
</evidence>
<keyword evidence="2" id="KW-1185">Reference proteome</keyword>
<proteinExistence type="predicted"/>